<dbReference type="Proteomes" id="UP001434337">
    <property type="component" value="Chromosome"/>
</dbReference>
<accession>A0ABZ3C5V9</accession>
<evidence type="ECO:0000313" key="1">
    <source>
        <dbReference type="EMBL" id="WZW97858.1"/>
    </source>
</evidence>
<dbReference type="EMBL" id="CP115965">
    <property type="protein sequence ID" value="WZW97858.1"/>
    <property type="molecule type" value="Genomic_DNA"/>
</dbReference>
<evidence type="ECO:0000313" key="2">
    <source>
        <dbReference type="Proteomes" id="UP001434337"/>
    </source>
</evidence>
<keyword evidence="2" id="KW-1185">Reference proteome</keyword>
<dbReference type="Pfam" id="PF13671">
    <property type="entry name" value="AAA_33"/>
    <property type="match status" value="1"/>
</dbReference>
<protein>
    <submittedName>
        <fullName evidence="1">AAA family ATPase</fullName>
    </submittedName>
</protein>
<sequence>MSRLVVVSGLPGTGKTTLARRLVRELRAVYLRVDVVETPLARAGIDVGPLGYEIVRELAASNLALGLPVVVDLVNPLPTTRRIWTGLSAELQVGLMVFECQVPDAEEHRRRVETRQPDLPGQDLPTWADVLAREYVPWDEVRDGRRVLVDMTDTEAAWLHALEAVTREQS</sequence>
<dbReference type="InterPro" id="IPR027417">
    <property type="entry name" value="P-loop_NTPase"/>
</dbReference>
<gene>
    <name evidence="1" type="ORF">PCC79_13280</name>
</gene>
<reference evidence="1 2" key="1">
    <citation type="journal article" date="2023" name="Environ Microbiome">
        <title>A coral-associated actinobacterium mitigates coral bleaching under heat stress.</title>
        <authorList>
            <person name="Li J."/>
            <person name="Zou Y."/>
            <person name="Li Q."/>
            <person name="Zhang J."/>
            <person name="Bourne D.G."/>
            <person name="Lyu Y."/>
            <person name="Liu C."/>
            <person name="Zhang S."/>
        </authorList>
    </citation>
    <scope>NUCLEOTIDE SEQUENCE [LARGE SCALE GENOMIC DNA]</scope>
    <source>
        <strain evidence="1 2">SCSIO 13291</strain>
    </source>
</reference>
<dbReference type="RefSeq" id="WP_232548418.1">
    <property type="nucleotide sequence ID" value="NZ_CP115965.1"/>
</dbReference>
<organism evidence="1 2">
    <name type="scientific">Propioniciclava soli</name>
    <dbReference type="NCBI Taxonomy" id="2775081"/>
    <lineage>
        <taxon>Bacteria</taxon>
        <taxon>Bacillati</taxon>
        <taxon>Actinomycetota</taxon>
        <taxon>Actinomycetes</taxon>
        <taxon>Propionibacteriales</taxon>
        <taxon>Propionibacteriaceae</taxon>
        <taxon>Propioniciclava</taxon>
    </lineage>
</organism>
<name>A0ABZ3C5V9_9ACTN</name>
<dbReference type="SUPFAM" id="SSF52540">
    <property type="entry name" value="P-loop containing nucleoside triphosphate hydrolases"/>
    <property type="match status" value="1"/>
</dbReference>
<dbReference type="PANTHER" id="PTHR37807">
    <property type="entry name" value="OS07G0160300 PROTEIN"/>
    <property type="match status" value="1"/>
</dbReference>
<proteinExistence type="predicted"/>
<dbReference type="Gene3D" id="3.40.50.300">
    <property type="entry name" value="P-loop containing nucleotide triphosphate hydrolases"/>
    <property type="match status" value="1"/>
</dbReference>
<dbReference type="PANTHER" id="PTHR37807:SF3">
    <property type="entry name" value="OS07G0160300 PROTEIN"/>
    <property type="match status" value="1"/>
</dbReference>